<feature type="signal peptide" evidence="2">
    <location>
        <begin position="1"/>
        <end position="23"/>
    </location>
</feature>
<evidence type="ECO:0000256" key="1">
    <source>
        <dbReference type="SAM" id="MobiDB-lite"/>
    </source>
</evidence>
<dbReference type="EMBL" id="JWIR02000059">
    <property type="protein sequence ID" value="KKB36696.1"/>
    <property type="molecule type" value="Genomic_DNA"/>
</dbReference>
<evidence type="ECO:0000313" key="4">
    <source>
        <dbReference type="Proteomes" id="UP000031563"/>
    </source>
</evidence>
<dbReference type="PROSITE" id="PS51257">
    <property type="entry name" value="PROKAR_LIPOPROTEIN"/>
    <property type="match status" value="1"/>
</dbReference>
<sequence length="158" mass="17492">MKKFGYFFAAVGCVVLIAAGCSAGTDDGQATEELTETEVESEQMTDEMAEETAGMNESEPVDVISGSEKVSTSLQNLKDAVETDAEDVIQIQSIGNEIQESWDAIEKEVEAQQPEEYKDIEETLYPLINETQKEQPDVETIKQLTEDTAVKIEAFREK</sequence>
<feature type="compositionally biased region" description="Acidic residues" evidence="1">
    <location>
        <begin position="29"/>
        <end position="50"/>
    </location>
</feature>
<gene>
    <name evidence="3" type="ORF">QY95_02964</name>
</gene>
<dbReference type="RefSeq" id="WP_040048318.1">
    <property type="nucleotide sequence ID" value="NZ_JWIR02000059.1"/>
</dbReference>
<keyword evidence="2" id="KW-0732">Signal</keyword>
<evidence type="ECO:0000256" key="2">
    <source>
        <dbReference type="SAM" id="SignalP"/>
    </source>
</evidence>
<keyword evidence="4" id="KW-1185">Reference proteome</keyword>
<dbReference type="AlphaFoldDB" id="A0A0F5HTS6"/>
<protein>
    <submittedName>
        <fullName evidence="3">Ferrous iron transport periplasmic protein EfeO</fullName>
    </submittedName>
</protein>
<dbReference type="OrthoDB" id="2858248at2"/>
<dbReference type="Proteomes" id="UP000031563">
    <property type="component" value="Unassembled WGS sequence"/>
</dbReference>
<evidence type="ECO:0000313" key="3">
    <source>
        <dbReference type="EMBL" id="KKB36696.1"/>
    </source>
</evidence>
<reference evidence="3" key="1">
    <citation type="submission" date="2015-02" db="EMBL/GenBank/DDBJ databases">
        <title>Genome Assembly of Bacillaceae bacterium MTCC 8252.</title>
        <authorList>
            <person name="Verma A."/>
            <person name="Khatri I."/>
            <person name="Mual P."/>
            <person name="Subramanian S."/>
            <person name="Krishnamurthi S."/>
        </authorList>
    </citation>
    <scope>NUCLEOTIDE SEQUENCE [LARGE SCALE GENOMIC DNA]</scope>
    <source>
        <strain evidence="3">MTCC 8252</strain>
    </source>
</reference>
<feature type="chain" id="PRO_5039695032" evidence="2">
    <location>
        <begin position="24"/>
        <end position="158"/>
    </location>
</feature>
<proteinExistence type="predicted"/>
<feature type="region of interest" description="Disordered" evidence="1">
    <location>
        <begin position="25"/>
        <end position="61"/>
    </location>
</feature>
<comment type="caution">
    <text evidence="3">The sequence shown here is derived from an EMBL/GenBank/DDBJ whole genome shotgun (WGS) entry which is preliminary data.</text>
</comment>
<organism evidence="3 4">
    <name type="scientific">Bacillus thermotolerans</name>
    <name type="common">Quasibacillus thermotolerans</name>
    <dbReference type="NCBI Taxonomy" id="1221996"/>
    <lineage>
        <taxon>Bacteria</taxon>
        <taxon>Bacillati</taxon>
        <taxon>Bacillota</taxon>
        <taxon>Bacilli</taxon>
        <taxon>Bacillales</taxon>
        <taxon>Bacillaceae</taxon>
        <taxon>Bacillus</taxon>
    </lineage>
</organism>
<accession>A0A0F5HTS6</accession>
<dbReference type="STRING" id="1221996.QY95_02964"/>
<name>A0A0F5HTS6_BACTR</name>